<evidence type="ECO:0000313" key="12">
    <source>
        <dbReference type="EMBL" id="KAL3067853.1"/>
    </source>
</evidence>
<dbReference type="EMBL" id="JBICCN010000458">
    <property type="protein sequence ID" value="KAL3067853.1"/>
    <property type="molecule type" value="Genomic_DNA"/>
</dbReference>
<evidence type="ECO:0000313" key="13">
    <source>
        <dbReference type="Proteomes" id="UP001620645"/>
    </source>
</evidence>
<protein>
    <recommendedName>
        <fullName evidence="11">Nuclear receptor domain-containing protein</fullName>
    </recommendedName>
</protein>
<keyword evidence="10" id="KW-0539">Nucleus</keyword>
<keyword evidence="8" id="KW-0804">Transcription</keyword>
<evidence type="ECO:0000256" key="4">
    <source>
        <dbReference type="ARBA" id="ARBA00022771"/>
    </source>
</evidence>
<dbReference type="InterPro" id="IPR000536">
    <property type="entry name" value="Nucl_hrmn_rcpt_lig-bd"/>
</dbReference>
<evidence type="ECO:0000259" key="11">
    <source>
        <dbReference type="PROSITE" id="PS51030"/>
    </source>
</evidence>
<comment type="subcellular location">
    <subcellularLocation>
        <location evidence="1">Nucleus</location>
    </subcellularLocation>
</comment>
<feature type="domain" description="Nuclear receptor" evidence="11">
    <location>
        <begin position="20"/>
        <end position="94"/>
    </location>
</feature>
<dbReference type="InterPro" id="IPR049636">
    <property type="entry name" value="HNF4-like_DBD"/>
</dbReference>
<evidence type="ECO:0000256" key="8">
    <source>
        <dbReference type="ARBA" id="ARBA00023163"/>
    </source>
</evidence>
<keyword evidence="5" id="KW-0862">Zinc</keyword>
<dbReference type="GO" id="GO:0008270">
    <property type="term" value="F:zinc ion binding"/>
    <property type="evidence" value="ECO:0007669"/>
    <property type="project" value="UniProtKB-KW"/>
</dbReference>
<comment type="similarity">
    <text evidence="2">Belongs to the nuclear hormone receptor family.</text>
</comment>
<dbReference type="PANTHER" id="PTHR24083">
    <property type="entry name" value="NUCLEAR HORMONE RECEPTOR"/>
    <property type="match status" value="1"/>
</dbReference>
<keyword evidence="9" id="KW-0675">Receptor</keyword>
<evidence type="ECO:0000256" key="7">
    <source>
        <dbReference type="ARBA" id="ARBA00023125"/>
    </source>
</evidence>
<keyword evidence="3" id="KW-0479">Metal-binding</keyword>
<organism evidence="12 13">
    <name type="scientific">Heterodera schachtii</name>
    <name type="common">Sugarbeet cyst nematode worm</name>
    <name type="synonym">Tylenchus schachtii</name>
    <dbReference type="NCBI Taxonomy" id="97005"/>
    <lineage>
        <taxon>Eukaryota</taxon>
        <taxon>Metazoa</taxon>
        <taxon>Ecdysozoa</taxon>
        <taxon>Nematoda</taxon>
        <taxon>Chromadorea</taxon>
        <taxon>Rhabditida</taxon>
        <taxon>Tylenchina</taxon>
        <taxon>Tylenchomorpha</taxon>
        <taxon>Tylenchoidea</taxon>
        <taxon>Heteroderidae</taxon>
        <taxon>Heteroderinae</taxon>
        <taxon>Heterodera</taxon>
    </lineage>
</organism>
<dbReference type="CDD" id="cd06960">
    <property type="entry name" value="NR_DBD_HNF4A"/>
    <property type="match status" value="1"/>
</dbReference>
<evidence type="ECO:0000256" key="2">
    <source>
        <dbReference type="ARBA" id="ARBA00005993"/>
    </source>
</evidence>
<accession>A0ABD2HVP7</accession>
<dbReference type="Gene3D" id="3.30.50.10">
    <property type="entry name" value="Erythroid Transcription Factor GATA-1, subunit A"/>
    <property type="match status" value="1"/>
</dbReference>
<dbReference type="SUPFAM" id="SSF57716">
    <property type="entry name" value="Glucocorticoid receptor-like (DNA-binding domain)"/>
    <property type="match status" value="1"/>
</dbReference>
<dbReference type="Pfam" id="PF00104">
    <property type="entry name" value="Hormone_recep"/>
    <property type="match status" value="1"/>
</dbReference>
<evidence type="ECO:0000256" key="10">
    <source>
        <dbReference type="ARBA" id="ARBA00023242"/>
    </source>
</evidence>
<dbReference type="SMART" id="SM00399">
    <property type="entry name" value="ZnF_C4"/>
    <property type="match status" value="1"/>
</dbReference>
<name>A0ABD2HVP7_HETSC</name>
<dbReference type="SUPFAM" id="SSF48508">
    <property type="entry name" value="Nuclear receptor ligand-binding domain"/>
    <property type="match status" value="1"/>
</dbReference>
<keyword evidence="4" id="KW-0863">Zinc-finger</keyword>
<evidence type="ECO:0000256" key="3">
    <source>
        <dbReference type="ARBA" id="ARBA00022723"/>
    </source>
</evidence>
<gene>
    <name evidence="12" type="ORF">niasHS_016819</name>
</gene>
<dbReference type="AlphaFoldDB" id="A0ABD2HVP7"/>
<dbReference type="InterPro" id="IPR013088">
    <property type="entry name" value="Znf_NHR/GATA"/>
</dbReference>
<evidence type="ECO:0000256" key="5">
    <source>
        <dbReference type="ARBA" id="ARBA00022833"/>
    </source>
</evidence>
<dbReference type="Gene3D" id="1.10.565.10">
    <property type="entry name" value="Retinoid X Receptor"/>
    <property type="match status" value="1"/>
</dbReference>
<comment type="caution">
    <text evidence="12">The sequence shown here is derived from an EMBL/GenBank/DDBJ whole genome shotgun (WGS) entry which is preliminary data.</text>
</comment>
<evidence type="ECO:0000256" key="9">
    <source>
        <dbReference type="ARBA" id="ARBA00023170"/>
    </source>
</evidence>
<dbReference type="GO" id="GO:0005634">
    <property type="term" value="C:nucleus"/>
    <property type="evidence" value="ECO:0007669"/>
    <property type="project" value="UniProtKB-SubCell"/>
</dbReference>
<dbReference type="Proteomes" id="UP001620645">
    <property type="component" value="Unassembled WGS sequence"/>
</dbReference>
<sequence>MDAAEPIKQKRIYKKQQKTPKECLICGRVATFKYYNVQSCNGCKQFFRRIVNSQRTFTCPETNSCILSDENSMCRSCRLDKCLLVGMDPTLVEIEQTPALNSFIQWLYQRREFLQNHQNRNCEKNDTDDKKELAINYEANCESVEKGISSSKMHQPFAAQLVEIPSSLSDKSVALCQTIRSMHSVEQHIRSFISIRREFHDGIFEQFPTLNDFLKGTENIVFKPNKYTKMMGPHLFPEQIYKMGTEHGNFLNKKSMLLFQIMTAIDLCRTMPHFQILETNDQLRLSDEEFLLLRALLLSHSAISGLSGDGRRTLQKWSDYYADLLMCHLRINHGNMGAAQRFAEMVHLIEALIFSTKREQDFLTYLAMVTEHGPFNVTLPAIFTPMLLHGRPK</sequence>
<keyword evidence="13" id="KW-1185">Reference proteome</keyword>
<dbReference type="Pfam" id="PF00105">
    <property type="entry name" value="zf-C4"/>
    <property type="match status" value="1"/>
</dbReference>
<keyword evidence="7" id="KW-0238">DNA-binding</keyword>
<dbReference type="InterPro" id="IPR035500">
    <property type="entry name" value="NHR-like_dom_sf"/>
</dbReference>
<evidence type="ECO:0000256" key="1">
    <source>
        <dbReference type="ARBA" id="ARBA00004123"/>
    </source>
</evidence>
<proteinExistence type="inferred from homology"/>
<dbReference type="GO" id="GO:0003677">
    <property type="term" value="F:DNA binding"/>
    <property type="evidence" value="ECO:0007669"/>
    <property type="project" value="UniProtKB-KW"/>
</dbReference>
<reference evidence="12 13" key="1">
    <citation type="submission" date="2024-10" db="EMBL/GenBank/DDBJ databases">
        <authorList>
            <person name="Kim D."/>
        </authorList>
    </citation>
    <scope>NUCLEOTIDE SEQUENCE [LARGE SCALE GENOMIC DNA]</scope>
    <source>
        <strain evidence="12">Taebaek</strain>
    </source>
</reference>
<dbReference type="InterPro" id="IPR050274">
    <property type="entry name" value="Nuclear_hormone_rcpt_NR2"/>
</dbReference>
<evidence type="ECO:0000256" key="6">
    <source>
        <dbReference type="ARBA" id="ARBA00023015"/>
    </source>
</evidence>
<dbReference type="InterPro" id="IPR001628">
    <property type="entry name" value="Znf_hrmn_rcpt"/>
</dbReference>
<keyword evidence="6" id="KW-0805">Transcription regulation</keyword>
<dbReference type="PROSITE" id="PS51030">
    <property type="entry name" value="NUCLEAR_REC_DBD_2"/>
    <property type="match status" value="1"/>
</dbReference>
<dbReference type="PRINTS" id="PR00047">
    <property type="entry name" value="STROIDFINGER"/>
</dbReference>